<dbReference type="STRING" id="1079859.SAMN04515674_11183"/>
<protein>
    <submittedName>
        <fullName evidence="2">Arginine-tRNA-protein transferase</fullName>
    </submittedName>
</protein>
<reference evidence="2 3" key="1">
    <citation type="submission" date="2016-10" db="EMBL/GenBank/DDBJ databases">
        <authorList>
            <person name="de Groot N.N."/>
        </authorList>
    </citation>
    <scope>NUCLEOTIDE SEQUENCE [LARGE SCALE GENOMIC DNA]</scope>
    <source>
        <strain evidence="3">E92,LMG 26720,CCM 7988</strain>
    </source>
</reference>
<evidence type="ECO:0000259" key="1">
    <source>
        <dbReference type="Pfam" id="PF04377"/>
    </source>
</evidence>
<dbReference type="GO" id="GO:0004057">
    <property type="term" value="F:arginyl-tRNA--protein transferase activity"/>
    <property type="evidence" value="ECO:0007669"/>
    <property type="project" value="InterPro"/>
</dbReference>
<dbReference type="SUPFAM" id="SSF55729">
    <property type="entry name" value="Acyl-CoA N-acyltransferases (Nat)"/>
    <property type="match status" value="1"/>
</dbReference>
<accession>A0A1I5WAS9</accession>
<evidence type="ECO:0000313" key="3">
    <source>
        <dbReference type="Proteomes" id="UP000199306"/>
    </source>
</evidence>
<dbReference type="RefSeq" id="WP_092018466.1">
    <property type="nucleotide sequence ID" value="NZ_FOXH01000011.1"/>
</dbReference>
<dbReference type="InterPro" id="IPR016181">
    <property type="entry name" value="Acyl_CoA_acyltransferase"/>
</dbReference>
<name>A0A1I5WAS9_9BACT</name>
<organism evidence="2 3">
    <name type="scientific">Pseudarcicella hirudinis</name>
    <dbReference type="NCBI Taxonomy" id="1079859"/>
    <lineage>
        <taxon>Bacteria</taxon>
        <taxon>Pseudomonadati</taxon>
        <taxon>Bacteroidota</taxon>
        <taxon>Cytophagia</taxon>
        <taxon>Cytophagales</taxon>
        <taxon>Flectobacillaceae</taxon>
        <taxon>Pseudarcicella</taxon>
    </lineage>
</organism>
<feature type="domain" description="N-end rule aminoacyl transferase C-terminal" evidence="1">
    <location>
        <begin position="84"/>
        <end position="199"/>
    </location>
</feature>
<dbReference type="Pfam" id="PF04377">
    <property type="entry name" value="ATE_C"/>
    <property type="match status" value="1"/>
</dbReference>
<keyword evidence="3" id="KW-1185">Reference proteome</keyword>
<gene>
    <name evidence="2" type="ORF">SAMN04515674_11183</name>
</gene>
<dbReference type="OrthoDB" id="9782022at2"/>
<dbReference type="InterPro" id="IPR007472">
    <property type="entry name" value="N-end_Aminoacyl_Trfase_C"/>
</dbReference>
<sequence length="352" mass="41282">MFAELLQPDSLLPEELDLYLADGWFRMGQSIFTTNFLRFHDHFYSAIWLRIDLFSFEITNTQKKLLKQNARFRVEIQPAVLKTEQEELFARYRENITFETSPSLSHLLFDNGRGNIYNTYEINIYDQSRLIAGGFFDLGATSAAGINCYYDPEYKKYSLGKFLMFLKMDFCRERGFEFFYPGYFAPGYSMFDYKLDLAKSALQYLDLTTQFWNPVSEIASYSIPVEVMTEKLQKLSLILKENDFEHSFLYYDFFDAGLVSYLSGMGLMEFPVFIYCLKTDANIYNPIVVYDVRDNLYHLVLSSCMYETEKRKTLINHYSSHLLKVEKDLFANESAEIMAAVILQSIRKQQTV</sequence>
<proteinExistence type="predicted"/>
<evidence type="ECO:0000313" key="2">
    <source>
        <dbReference type="EMBL" id="SFQ16864.1"/>
    </source>
</evidence>
<dbReference type="Proteomes" id="UP000199306">
    <property type="component" value="Unassembled WGS sequence"/>
</dbReference>
<keyword evidence="2" id="KW-0808">Transferase</keyword>
<dbReference type="AlphaFoldDB" id="A0A1I5WAS9"/>
<dbReference type="EMBL" id="FOXH01000011">
    <property type="protein sequence ID" value="SFQ16864.1"/>
    <property type="molecule type" value="Genomic_DNA"/>
</dbReference>